<evidence type="ECO:0000259" key="4">
    <source>
        <dbReference type="Pfam" id="PF00535"/>
    </source>
</evidence>
<dbReference type="InterPro" id="IPR029044">
    <property type="entry name" value="Nucleotide-diphossugar_trans"/>
</dbReference>
<sequence length="249" mass="28668">MLFSVVLCVNKKIPFLKDAIDSVLKQEYNNDFELIIVANNCNDDLFEFLEEFDDERIVLLRTKIGQLSFNLNYAVNIAEGEYIVRMDADDISLPNRLAVTEKEILVSHPDVLGFAANLINEVDEVVGETRDNSSKNLRNLLLTRNPFVHPTVAIKKKTLLLVGGYMGGRQSEDYDLWIRLSKISNVNFIYSAEKVLNYRITDDQSRGNVLPYCEVSSYFLREFMLSLNPKYFFAMLFSIIKRVILPFKV</sequence>
<dbReference type="GO" id="GO:0016757">
    <property type="term" value="F:glycosyltransferase activity"/>
    <property type="evidence" value="ECO:0007669"/>
    <property type="project" value="UniProtKB-KW"/>
</dbReference>
<protein>
    <submittedName>
        <fullName evidence="5">Glycosyltransferase</fullName>
        <ecNumber evidence="5">2.4.-.-</ecNumber>
    </submittedName>
</protein>
<dbReference type="PANTHER" id="PTHR43685">
    <property type="entry name" value="GLYCOSYLTRANSFERASE"/>
    <property type="match status" value="1"/>
</dbReference>
<name>A0A9X4FH41_9VIBR</name>
<dbReference type="EMBL" id="JAKNAP010000022">
    <property type="protein sequence ID" value="MDE1357269.1"/>
    <property type="molecule type" value="Genomic_DNA"/>
</dbReference>
<feature type="domain" description="Glycosyltransferase 2-like" evidence="4">
    <location>
        <begin position="4"/>
        <end position="129"/>
    </location>
</feature>
<dbReference type="InterPro" id="IPR050834">
    <property type="entry name" value="Glycosyltransf_2"/>
</dbReference>
<dbReference type="EC" id="2.4.-.-" evidence="5"/>
<comment type="caution">
    <text evidence="5">The sequence shown here is derived from an EMBL/GenBank/DDBJ whole genome shotgun (WGS) entry which is preliminary data.</text>
</comment>
<keyword evidence="2 5" id="KW-0328">Glycosyltransferase</keyword>
<dbReference type="SUPFAM" id="SSF53448">
    <property type="entry name" value="Nucleotide-diphospho-sugar transferases"/>
    <property type="match status" value="1"/>
</dbReference>
<evidence type="ECO:0000313" key="5">
    <source>
        <dbReference type="EMBL" id="MDE1357269.1"/>
    </source>
</evidence>
<evidence type="ECO:0000256" key="1">
    <source>
        <dbReference type="ARBA" id="ARBA00006739"/>
    </source>
</evidence>
<dbReference type="InterPro" id="IPR001173">
    <property type="entry name" value="Glyco_trans_2-like"/>
</dbReference>
<dbReference type="AlphaFoldDB" id="A0A9X4FH41"/>
<gene>
    <name evidence="5" type="ORF">L9W73_08140</name>
</gene>
<dbReference type="Proteomes" id="UP001140973">
    <property type="component" value="Unassembled WGS sequence"/>
</dbReference>
<keyword evidence="3 5" id="KW-0808">Transferase</keyword>
<dbReference type="RefSeq" id="WP_274673972.1">
    <property type="nucleotide sequence ID" value="NZ_JAKNAP010000022.1"/>
</dbReference>
<dbReference type="PANTHER" id="PTHR43685:SF5">
    <property type="entry name" value="GLYCOSYLTRANSFERASE EPSE-RELATED"/>
    <property type="match status" value="1"/>
</dbReference>
<proteinExistence type="inferred from homology"/>
<dbReference type="Pfam" id="PF00535">
    <property type="entry name" value="Glycos_transf_2"/>
    <property type="match status" value="1"/>
</dbReference>
<reference evidence="5" key="1">
    <citation type="submission" date="2022-02" db="EMBL/GenBank/DDBJ databases">
        <title>Emergence and expansion in Europe of a Vibrio aestuarianus clonal complex pathogenic for oysters.</title>
        <authorList>
            <person name="Mesnil A."/>
            <person name="Travers M.-A."/>
        </authorList>
    </citation>
    <scope>NUCLEOTIDE SEQUENCE</scope>
    <source>
        <strain evidence="5">151-ITT-15-cp-1</strain>
    </source>
</reference>
<evidence type="ECO:0000313" key="6">
    <source>
        <dbReference type="Proteomes" id="UP001140973"/>
    </source>
</evidence>
<comment type="similarity">
    <text evidence="1">Belongs to the glycosyltransferase 2 family.</text>
</comment>
<evidence type="ECO:0000256" key="3">
    <source>
        <dbReference type="ARBA" id="ARBA00022679"/>
    </source>
</evidence>
<organism evidence="5 6">
    <name type="scientific">Vibrio aestuarianus</name>
    <dbReference type="NCBI Taxonomy" id="28171"/>
    <lineage>
        <taxon>Bacteria</taxon>
        <taxon>Pseudomonadati</taxon>
        <taxon>Pseudomonadota</taxon>
        <taxon>Gammaproteobacteria</taxon>
        <taxon>Vibrionales</taxon>
        <taxon>Vibrionaceae</taxon>
        <taxon>Vibrio</taxon>
    </lineage>
</organism>
<dbReference type="Gene3D" id="3.90.550.10">
    <property type="entry name" value="Spore Coat Polysaccharide Biosynthesis Protein SpsA, Chain A"/>
    <property type="match status" value="1"/>
</dbReference>
<evidence type="ECO:0000256" key="2">
    <source>
        <dbReference type="ARBA" id="ARBA00022676"/>
    </source>
</evidence>
<accession>A0A9X4FH41</accession>